<dbReference type="Proteomes" id="UP000002975">
    <property type="component" value="Unassembled WGS sequence"/>
</dbReference>
<proteinExistence type="predicted"/>
<keyword evidence="2" id="KW-1185">Reference proteome</keyword>
<gene>
    <name evidence="1" type="ORF">FSBG_01635</name>
</gene>
<dbReference type="HOGENOM" id="CLU_196673_0_0_0"/>
<accession>E5BI15</accession>
<dbReference type="AlphaFoldDB" id="E5BI15"/>
<dbReference type="BioCyc" id="FSP469605-HMP:GTSP-1678-MONOMER"/>
<protein>
    <submittedName>
        <fullName evidence="1">Uncharacterized protein</fullName>
    </submittedName>
</protein>
<name>E5BI15_9FUSO</name>
<evidence type="ECO:0000313" key="1">
    <source>
        <dbReference type="EMBL" id="EFS22138.1"/>
    </source>
</evidence>
<dbReference type="EMBL" id="GG657974">
    <property type="protein sequence ID" value="EFS22138.1"/>
    <property type="molecule type" value="Genomic_DNA"/>
</dbReference>
<sequence length="79" mass="9556">MCCHLYPISKKNLKNKNKENREVVNMEIKIVEAKYKEELEKKLNAEIKKLEKRTIKDIKYSVFSFREYSYVHSALIIFE</sequence>
<organism evidence="1 2">
    <name type="scientific">Fusobacterium gonidiaformans 3-1-5R</name>
    <dbReference type="NCBI Taxonomy" id="469605"/>
    <lineage>
        <taxon>Bacteria</taxon>
        <taxon>Fusobacteriati</taxon>
        <taxon>Fusobacteriota</taxon>
        <taxon>Fusobacteriia</taxon>
        <taxon>Fusobacteriales</taxon>
        <taxon>Fusobacteriaceae</taxon>
        <taxon>Fusobacterium</taxon>
    </lineage>
</organism>
<dbReference type="Pfam" id="PF10957">
    <property type="entry name" value="Spore_Cse60"/>
    <property type="match status" value="1"/>
</dbReference>
<evidence type="ECO:0000313" key="2">
    <source>
        <dbReference type="Proteomes" id="UP000002975"/>
    </source>
</evidence>
<dbReference type="InterPro" id="IPR020296">
    <property type="entry name" value="Spore_Cse60"/>
</dbReference>
<reference evidence="1 2" key="1">
    <citation type="submission" date="2009-02" db="EMBL/GenBank/DDBJ databases">
        <title>The Genome Sequence of Fusobacterium sp. 3_1_5R.</title>
        <authorList>
            <consortium name="The Broad Institute Genome Sequencing Platform"/>
            <person name="Ward D."/>
            <person name="Young S.K."/>
            <person name="Kodira C.D."/>
            <person name="Zeng Q."/>
            <person name="Koehrsen M."/>
            <person name="Alvarado L."/>
            <person name="Berlin A."/>
            <person name="Borenstein D."/>
            <person name="Chen Z."/>
            <person name="Engels R."/>
            <person name="Freedman E."/>
            <person name="Gellesch M."/>
            <person name="Goldberg J."/>
            <person name="Griggs A."/>
            <person name="Gujja S."/>
            <person name="Heiman D."/>
            <person name="Hepburn T."/>
            <person name="Howarth C."/>
            <person name="Jen D."/>
            <person name="Larson L."/>
            <person name="Lewis B."/>
            <person name="Mehta T."/>
            <person name="Park D."/>
            <person name="Pearson M."/>
            <person name="Roberts A."/>
            <person name="Saif S."/>
            <person name="Shea T."/>
            <person name="Shenoy N."/>
            <person name="Sisk P."/>
            <person name="Stolte C."/>
            <person name="Sykes S."/>
            <person name="Walk T."/>
            <person name="White J."/>
            <person name="Yandava C."/>
            <person name="Allen-Vercoe E."/>
            <person name="Strauss J."/>
            <person name="Ambrose C."/>
            <person name="Lander E."/>
            <person name="Nusbaum C."/>
            <person name="Galagan J."/>
            <person name="Birren B."/>
        </authorList>
    </citation>
    <scope>NUCLEOTIDE SEQUENCE [LARGE SCALE GENOMIC DNA]</scope>
    <source>
        <strain evidence="1 2">3_1_5R</strain>
    </source>
</reference>